<keyword evidence="4" id="KW-0508">mRNA splicing</keyword>
<dbReference type="InterPro" id="IPR008409">
    <property type="entry name" value="SPF27"/>
</dbReference>
<evidence type="ECO:0000256" key="3">
    <source>
        <dbReference type="ARBA" id="ARBA00022728"/>
    </source>
</evidence>
<keyword evidence="5" id="KW-0539">Nucleus</keyword>
<feature type="compositionally biased region" description="Polar residues" evidence="6">
    <location>
        <begin position="1"/>
        <end position="10"/>
    </location>
</feature>
<dbReference type="Pfam" id="PF05700">
    <property type="entry name" value="BCAS2"/>
    <property type="match status" value="1"/>
</dbReference>
<evidence type="ECO:0000256" key="5">
    <source>
        <dbReference type="ARBA" id="ARBA00023242"/>
    </source>
</evidence>
<evidence type="ECO:0000256" key="6">
    <source>
        <dbReference type="SAM" id="MobiDB-lite"/>
    </source>
</evidence>
<organism evidence="7 8">
    <name type="scientific">Tuber magnatum</name>
    <name type="common">white Piedmont truffle</name>
    <dbReference type="NCBI Taxonomy" id="42249"/>
    <lineage>
        <taxon>Eukaryota</taxon>
        <taxon>Fungi</taxon>
        <taxon>Dikarya</taxon>
        <taxon>Ascomycota</taxon>
        <taxon>Pezizomycotina</taxon>
        <taxon>Pezizomycetes</taxon>
        <taxon>Pezizales</taxon>
        <taxon>Tuberaceae</taxon>
        <taxon>Tuber</taxon>
    </lineage>
</organism>
<protein>
    <submittedName>
        <fullName evidence="7">Uncharacterized protein</fullName>
    </submittedName>
</protein>
<reference evidence="7 8" key="1">
    <citation type="submission" date="2018-03" db="EMBL/GenBank/DDBJ databases">
        <title>Genomes of Pezizomycetes fungi and the evolution of truffles.</title>
        <authorList>
            <person name="Murat C."/>
            <person name="Payen T."/>
            <person name="Noel B."/>
            <person name="Kuo A."/>
            <person name="Martin F.M."/>
        </authorList>
    </citation>
    <scope>NUCLEOTIDE SEQUENCE [LARGE SCALE GENOMIC DNA]</scope>
    <source>
        <strain evidence="7">091103-1</strain>
    </source>
</reference>
<name>A0A317SQP1_9PEZI</name>
<comment type="caution">
    <text evidence="7">The sequence shown here is derived from an EMBL/GenBank/DDBJ whole genome shotgun (WGS) entry which is preliminary data.</text>
</comment>
<dbReference type="Proteomes" id="UP000246991">
    <property type="component" value="Unassembled WGS sequence"/>
</dbReference>
<dbReference type="AlphaFoldDB" id="A0A317SQP1"/>
<dbReference type="GO" id="GO:0008380">
    <property type="term" value="P:RNA splicing"/>
    <property type="evidence" value="ECO:0007669"/>
    <property type="project" value="UniProtKB-KW"/>
</dbReference>
<dbReference type="OrthoDB" id="205794at2759"/>
<dbReference type="GO" id="GO:0006397">
    <property type="term" value="P:mRNA processing"/>
    <property type="evidence" value="ECO:0007669"/>
    <property type="project" value="UniProtKB-KW"/>
</dbReference>
<dbReference type="STRING" id="42249.A0A317SQP1"/>
<gene>
    <name evidence="7" type="ORF">C7212DRAFT_23181</name>
</gene>
<proteinExistence type="predicted"/>
<evidence type="ECO:0000313" key="7">
    <source>
        <dbReference type="EMBL" id="PWW76719.1"/>
    </source>
</evidence>
<keyword evidence="3" id="KW-0747">Spliceosome</keyword>
<feature type="region of interest" description="Disordered" evidence="6">
    <location>
        <begin position="1"/>
        <end position="22"/>
    </location>
</feature>
<evidence type="ECO:0000256" key="4">
    <source>
        <dbReference type="ARBA" id="ARBA00023187"/>
    </source>
</evidence>
<evidence type="ECO:0000256" key="2">
    <source>
        <dbReference type="ARBA" id="ARBA00022664"/>
    </source>
</evidence>
<evidence type="ECO:0000256" key="1">
    <source>
        <dbReference type="ARBA" id="ARBA00004123"/>
    </source>
</evidence>
<dbReference type="GO" id="GO:0005681">
    <property type="term" value="C:spliceosomal complex"/>
    <property type="evidence" value="ECO:0007669"/>
    <property type="project" value="UniProtKB-KW"/>
</dbReference>
<keyword evidence="2" id="KW-0507">mRNA processing</keyword>
<keyword evidence="8" id="KW-1185">Reference proteome</keyword>
<feature type="non-terminal residue" evidence="7">
    <location>
        <position position="118"/>
    </location>
</feature>
<sequence>MATATDTITYHDSLPYIDSPPTDSELESINKQITSELSADHKTTPHPCLPLLVEPNFRPAAQAELDRIAAGKPWVGGIDVSRYEPAVEASRSALVAAYASVAHVEARLANLTLLNEFG</sequence>
<comment type="subcellular location">
    <subcellularLocation>
        <location evidence="1">Nucleus</location>
    </subcellularLocation>
</comment>
<evidence type="ECO:0000313" key="8">
    <source>
        <dbReference type="Proteomes" id="UP000246991"/>
    </source>
</evidence>
<accession>A0A317SQP1</accession>
<dbReference type="EMBL" id="PYWC01000030">
    <property type="protein sequence ID" value="PWW76719.1"/>
    <property type="molecule type" value="Genomic_DNA"/>
</dbReference>